<dbReference type="EMBL" id="MTKT01005809">
    <property type="protein sequence ID" value="OWM64404.1"/>
    <property type="molecule type" value="Genomic_DNA"/>
</dbReference>
<evidence type="ECO:0000313" key="13">
    <source>
        <dbReference type="RefSeq" id="XP_031396850.1"/>
    </source>
</evidence>
<name>A0A218VV22_PUNGR</name>
<evidence type="ECO:0000313" key="11">
    <source>
        <dbReference type="Proteomes" id="UP000197138"/>
    </source>
</evidence>
<dbReference type="NCBIfam" id="NF001368">
    <property type="entry name" value="PRK00277.1"/>
    <property type="match status" value="1"/>
</dbReference>
<feature type="active site" evidence="6">
    <location>
        <position position="196"/>
    </location>
</feature>
<dbReference type="Pfam" id="PF00574">
    <property type="entry name" value="CLP_protease"/>
    <property type="match status" value="1"/>
</dbReference>
<evidence type="ECO:0000256" key="5">
    <source>
        <dbReference type="PROSITE-ProRule" id="PRU10085"/>
    </source>
</evidence>
<protein>
    <recommendedName>
        <fullName evidence="8">ATP-dependent Clp protease proteolytic subunit</fullName>
        <ecNumber evidence="7">3.4.21.92</ecNumber>
    </recommendedName>
</protein>
<evidence type="ECO:0000256" key="9">
    <source>
        <dbReference type="SAM" id="MobiDB-lite"/>
    </source>
</evidence>
<dbReference type="PANTHER" id="PTHR10381:SF50">
    <property type="entry name" value="ATP-DEPENDENT CLP PROTEASE PROTEOLYTIC SUBUNIT 3, CHLOROPLASTIC"/>
    <property type="match status" value="1"/>
</dbReference>
<dbReference type="RefSeq" id="XP_031396850.1">
    <property type="nucleotide sequence ID" value="XM_031540990.1"/>
</dbReference>
<evidence type="ECO:0000313" key="12">
    <source>
        <dbReference type="Proteomes" id="UP000515151"/>
    </source>
</evidence>
<dbReference type="GO" id="GO:0006515">
    <property type="term" value="P:protein quality control for misfolded or incompletely synthesized proteins"/>
    <property type="evidence" value="ECO:0007669"/>
    <property type="project" value="TreeGrafter"/>
</dbReference>
<dbReference type="InterPro" id="IPR018215">
    <property type="entry name" value="ClpP_Ser_AS"/>
</dbReference>
<reference evidence="13" key="4">
    <citation type="submission" date="2025-04" db="UniProtKB">
        <authorList>
            <consortium name="RefSeq"/>
        </authorList>
    </citation>
    <scope>IDENTIFICATION</scope>
    <source>
        <tissue evidence="13">Leaf</tissue>
    </source>
</reference>
<evidence type="ECO:0000256" key="7">
    <source>
        <dbReference type="RuleBase" id="RU000549"/>
    </source>
</evidence>
<proteinExistence type="inferred from homology"/>
<dbReference type="AlphaFoldDB" id="A0A218VV22"/>
<dbReference type="GO" id="GO:0009534">
    <property type="term" value="C:chloroplast thylakoid"/>
    <property type="evidence" value="ECO:0007669"/>
    <property type="project" value="UniProtKB-ARBA"/>
</dbReference>
<dbReference type="PROSITE" id="PS00381">
    <property type="entry name" value="CLP_PROTEASE_SER"/>
    <property type="match status" value="1"/>
</dbReference>
<keyword evidence="12" id="KW-1185">Reference proteome</keyword>
<dbReference type="Gene3D" id="3.90.226.10">
    <property type="entry name" value="2-enoyl-CoA Hydratase, Chain A, domain 1"/>
    <property type="match status" value="1"/>
</dbReference>
<dbReference type="SUPFAM" id="SSF52096">
    <property type="entry name" value="ClpP/crotonase"/>
    <property type="match status" value="1"/>
</dbReference>
<keyword evidence="2 7" id="KW-0645">Protease</keyword>
<feature type="region of interest" description="Disordered" evidence="9">
    <location>
        <begin position="294"/>
        <end position="326"/>
    </location>
</feature>
<gene>
    <name evidence="13" type="primary">LOC116207877</name>
    <name evidence="10" type="ORF">CDL15_Pgr020371</name>
</gene>
<dbReference type="OrthoDB" id="2017408at2759"/>
<dbReference type="InterPro" id="IPR023562">
    <property type="entry name" value="ClpP/TepA"/>
</dbReference>
<dbReference type="GO" id="GO:0004252">
    <property type="term" value="F:serine-type endopeptidase activity"/>
    <property type="evidence" value="ECO:0007669"/>
    <property type="project" value="UniProtKB-EC"/>
</dbReference>
<reference evidence="10" key="2">
    <citation type="submission" date="2017-06" db="EMBL/GenBank/DDBJ databases">
        <title>The pomegranate genome and the genomics of punicalagin biosynthesis.</title>
        <authorList>
            <person name="Xu C."/>
        </authorList>
    </citation>
    <scope>NUCLEOTIDE SEQUENCE [LARGE SCALE GENOMIC DNA]</scope>
    <source>
        <tissue evidence="10">Fresh leaf</tissue>
    </source>
</reference>
<dbReference type="GO" id="GO:0051117">
    <property type="term" value="F:ATPase binding"/>
    <property type="evidence" value="ECO:0007669"/>
    <property type="project" value="TreeGrafter"/>
</dbReference>
<reference evidence="12" key="3">
    <citation type="journal article" date="2020" name="Plant Biotechnol. J.">
        <title>The pomegranate (Punica granatum L.) draft genome dissects genetic divergence between soft- and hard-seeded cultivars.</title>
        <authorList>
            <person name="Luo X."/>
            <person name="Li H."/>
            <person name="Wu Z."/>
            <person name="Yao W."/>
            <person name="Zhao P."/>
            <person name="Cao D."/>
            <person name="Yu H."/>
            <person name="Li K."/>
            <person name="Poudel K."/>
            <person name="Zhao D."/>
            <person name="Zhang F."/>
            <person name="Xia X."/>
            <person name="Chen L."/>
            <person name="Wang Q."/>
            <person name="Jing D."/>
            <person name="Cao S."/>
        </authorList>
    </citation>
    <scope>NUCLEOTIDE SEQUENCE [LARGE SCALE GENOMIC DNA]</scope>
</reference>
<feature type="active site" evidence="5">
    <location>
        <position position="171"/>
    </location>
</feature>
<evidence type="ECO:0000256" key="4">
    <source>
        <dbReference type="ARBA" id="ARBA00022825"/>
    </source>
</evidence>
<dbReference type="FunFam" id="3.90.226.10:FF:000001">
    <property type="entry name" value="ATP-dependent Clp protease proteolytic subunit"/>
    <property type="match status" value="1"/>
</dbReference>
<evidence type="ECO:0000256" key="3">
    <source>
        <dbReference type="ARBA" id="ARBA00022801"/>
    </source>
</evidence>
<dbReference type="GO" id="GO:0004176">
    <property type="term" value="F:ATP-dependent peptidase activity"/>
    <property type="evidence" value="ECO:0007669"/>
    <property type="project" value="InterPro"/>
</dbReference>
<dbReference type="InterPro" id="IPR001907">
    <property type="entry name" value="ClpP"/>
</dbReference>
<accession>A0A218VV22</accession>
<evidence type="ECO:0000256" key="8">
    <source>
        <dbReference type="RuleBase" id="RU003567"/>
    </source>
</evidence>
<dbReference type="GeneID" id="116207877"/>
<keyword evidence="4 7" id="KW-0720">Serine protease</keyword>
<dbReference type="PROSITE" id="PS00382">
    <property type="entry name" value="CLP_PROTEASE_HIS"/>
    <property type="match status" value="1"/>
</dbReference>
<dbReference type="GO" id="GO:0009840">
    <property type="term" value="C:chloroplastic endopeptidase Clp complex"/>
    <property type="evidence" value="ECO:0007669"/>
    <property type="project" value="UniProtKB-ARBA"/>
</dbReference>
<sequence>METCAAYHTRLQRPLPRFTTNAAGVRLCGAQRGKRARKHVVVIASSSSSSLSGAVAATTRRTLASDWDVFAGNSVSSVTPSVSWLPRFEELDTTNMLLRQRIIFLGSQVDDVTADFIISQLLFLDAEDPKKDIRLFINSPGGSVTAGMGIYDAMKMCKADVSTVCLGLAASMGAFLLASGTKGKRFCMPNARVMIHQPLGTAGGKATDMSIRIREMVYHKIKLNKILSRITGKPEEQVEIDTDRDNFLNPWEAKEYGLIDEVIDDGKPGLVAPIADATPPPKTRVWDLWKVEGSRKAKKNLPSEHRMLRNDGETGGGQEKEAPSTV</sequence>
<dbReference type="NCBIfam" id="NF009205">
    <property type="entry name" value="PRK12553.1"/>
    <property type="match status" value="1"/>
</dbReference>
<comment type="similarity">
    <text evidence="1 8">Belongs to the peptidase S14 family.</text>
</comment>
<evidence type="ECO:0000256" key="1">
    <source>
        <dbReference type="ARBA" id="ARBA00007039"/>
    </source>
</evidence>
<dbReference type="Proteomes" id="UP000515151">
    <property type="component" value="Chromosome 5"/>
</dbReference>
<dbReference type="PANTHER" id="PTHR10381">
    <property type="entry name" value="ATP-DEPENDENT CLP PROTEASE PROTEOLYTIC SUBUNIT"/>
    <property type="match status" value="1"/>
</dbReference>
<dbReference type="HAMAP" id="MF_00444">
    <property type="entry name" value="ClpP"/>
    <property type="match status" value="1"/>
</dbReference>
<dbReference type="InterPro" id="IPR033135">
    <property type="entry name" value="ClpP_His_AS"/>
</dbReference>
<dbReference type="CDD" id="cd07017">
    <property type="entry name" value="S14_ClpP_2"/>
    <property type="match status" value="1"/>
</dbReference>
<dbReference type="InterPro" id="IPR029045">
    <property type="entry name" value="ClpP/crotonase-like_dom_sf"/>
</dbReference>
<reference evidence="11" key="1">
    <citation type="journal article" date="2017" name="Plant J.">
        <title>The pomegranate (Punica granatum L.) genome and the genomics of punicalagin biosynthesis.</title>
        <authorList>
            <person name="Qin G."/>
            <person name="Xu C."/>
            <person name="Ming R."/>
            <person name="Tang H."/>
            <person name="Guyot R."/>
            <person name="Kramer E.M."/>
            <person name="Hu Y."/>
            <person name="Yi X."/>
            <person name="Qi Y."/>
            <person name="Xu X."/>
            <person name="Gao Z."/>
            <person name="Pan H."/>
            <person name="Jian J."/>
            <person name="Tian Y."/>
            <person name="Yue Z."/>
            <person name="Xu Y."/>
        </authorList>
    </citation>
    <scope>NUCLEOTIDE SEQUENCE [LARGE SCALE GENOMIC DNA]</scope>
    <source>
        <strain evidence="11">cv. Dabenzi</strain>
    </source>
</reference>
<dbReference type="PRINTS" id="PR00127">
    <property type="entry name" value="CLPPROTEASEP"/>
</dbReference>
<dbReference type="Proteomes" id="UP000197138">
    <property type="component" value="Unassembled WGS sequence"/>
</dbReference>
<evidence type="ECO:0000256" key="2">
    <source>
        <dbReference type="ARBA" id="ARBA00022670"/>
    </source>
</evidence>
<organism evidence="10 11">
    <name type="scientific">Punica granatum</name>
    <name type="common">Pomegranate</name>
    <dbReference type="NCBI Taxonomy" id="22663"/>
    <lineage>
        <taxon>Eukaryota</taxon>
        <taxon>Viridiplantae</taxon>
        <taxon>Streptophyta</taxon>
        <taxon>Embryophyta</taxon>
        <taxon>Tracheophyta</taxon>
        <taxon>Spermatophyta</taxon>
        <taxon>Magnoliopsida</taxon>
        <taxon>eudicotyledons</taxon>
        <taxon>Gunneridae</taxon>
        <taxon>Pentapetalae</taxon>
        <taxon>rosids</taxon>
        <taxon>malvids</taxon>
        <taxon>Myrtales</taxon>
        <taxon>Lythraceae</taxon>
        <taxon>Punica</taxon>
    </lineage>
</organism>
<dbReference type="EC" id="3.4.21.92" evidence="7"/>
<keyword evidence="3 7" id="KW-0378">Hydrolase</keyword>
<evidence type="ECO:0000256" key="6">
    <source>
        <dbReference type="PROSITE-ProRule" id="PRU10086"/>
    </source>
</evidence>
<evidence type="ECO:0000313" key="10">
    <source>
        <dbReference type="EMBL" id="OWM64404.1"/>
    </source>
</evidence>